<reference evidence="1" key="1">
    <citation type="submission" date="2025-05" db="UniProtKB">
        <authorList>
            <consortium name="RefSeq"/>
        </authorList>
    </citation>
    <scope>NUCLEOTIDE SEQUENCE [LARGE SCALE GENOMIC DNA]</scope>
</reference>
<dbReference type="GeneID" id="125780355"/>
<name>A0ABM3KAT9_BACDO</name>
<dbReference type="PANTHER" id="PTHR46409:SF1">
    <property type="entry name" value="HTH PSQ-TYPE DOMAIN-CONTAINING PROTEIN"/>
    <property type="match status" value="1"/>
</dbReference>
<reference evidence="2" key="2">
    <citation type="submission" date="2025-08" db="UniProtKB">
        <authorList>
            <consortium name="RefSeq"/>
        </authorList>
    </citation>
    <scope>IDENTIFICATION</scope>
    <source>
        <tissue evidence="2">Adult</tissue>
    </source>
</reference>
<keyword evidence="1" id="KW-1185">Reference proteome</keyword>
<dbReference type="PANTHER" id="PTHR46409">
    <property type="entry name" value="HTH PSQ-TYPE DOMAIN-CONTAINING PROTEIN"/>
    <property type="match status" value="1"/>
</dbReference>
<organism evidence="1 2">
    <name type="scientific">Bactrocera dorsalis</name>
    <name type="common">Oriental fruit fly</name>
    <name type="synonym">Dacus dorsalis</name>
    <dbReference type="NCBI Taxonomy" id="27457"/>
    <lineage>
        <taxon>Eukaryota</taxon>
        <taxon>Metazoa</taxon>
        <taxon>Ecdysozoa</taxon>
        <taxon>Arthropoda</taxon>
        <taxon>Hexapoda</taxon>
        <taxon>Insecta</taxon>
        <taxon>Pterygota</taxon>
        <taxon>Neoptera</taxon>
        <taxon>Endopterygota</taxon>
        <taxon>Diptera</taxon>
        <taxon>Brachycera</taxon>
        <taxon>Muscomorpha</taxon>
        <taxon>Tephritoidea</taxon>
        <taxon>Tephritidae</taxon>
        <taxon>Bactrocera</taxon>
        <taxon>Bactrocera</taxon>
    </lineage>
</organism>
<evidence type="ECO:0000313" key="2">
    <source>
        <dbReference type="RefSeq" id="XP_049318586.1"/>
    </source>
</evidence>
<dbReference type="Proteomes" id="UP001652620">
    <property type="component" value="Chromosome 1"/>
</dbReference>
<sequence length="526" mass="60487">MDVDEDLVFKIPNAERPIVIKRDPYMKRHDTPNYAMMCDRFGVSNRVDARLATALFKDIDFKDDNGELIIVDKCKVAREKKKIRDSVRQKPCRDSSVLAFSFDGRKDESLTMEKVNHKLHPKVVKESHIVVVREPKTELLGHLTLNAEDAGTKQKMLYDFFVKKNLALFDLVGICCDGEVSNTGTENGILRRFEVLLGRPLHWFVCLLHFNELPFRHLFCALEKSTTSGPRTDSGALTKLMETCKQIQVVPDFQRILLGNMPPSLSSEQEETLSTDAKYLYRIANAIHNGSCPEDLGNVKPGPIVHSRWLTKASRLLRLYVTTNSPSENLRILATFAMKVYVPMHFNVKYYNSVIYGSSLLCKYICSTQYLPQNLREIVNNVVQNNSYFTHSENVLLTMLFDARKEVRQGAIKKMLYYREKLYDPTKLRAYKKPTINFDCTDYVEMINLDNNSILSEPPFTANIPYDHLLEYIEFDNPPLPDPQIPPHIQGTERFVQLLTSVSRRTIEKKSRWCCGSHGCKSKRNI</sequence>
<gene>
    <name evidence="2" type="primary">LOC125780355</name>
</gene>
<protein>
    <submittedName>
        <fullName evidence="2">Uncharacterized protein LOC125780355</fullName>
    </submittedName>
</protein>
<evidence type="ECO:0000313" key="1">
    <source>
        <dbReference type="Proteomes" id="UP001652620"/>
    </source>
</evidence>
<proteinExistence type="predicted"/>
<dbReference type="RefSeq" id="XP_049318586.1">
    <property type="nucleotide sequence ID" value="XM_049462629.1"/>
</dbReference>
<accession>A0ABM3KAT9</accession>